<proteinExistence type="predicted"/>
<accession>A0AAV4BRX5</accession>
<feature type="compositionally biased region" description="Basic residues" evidence="1">
    <location>
        <begin position="58"/>
        <end position="70"/>
    </location>
</feature>
<dbReference type="Proteomes" id="UP000735302">
    <property type="component" value="Unassembled WGS sequence"/>
</dbReference>
<sequence length="83" mass="9462">MSGTEATRDDHLLSTPPTIVFPALFRMPRDKFRERLLATPPVISTIALLDHQCSPPHKPTRPGNMKRHRSTEKPTEQDVSKIY</sequence>
<protein>
    <submittedName>
        <fullName evidence="2">Uncharacterized protein</fullName>
    </submittedName>
</protein>
<evidence type="ECO:0000256" key="1">
    <source>
        <dbReference type="SAM" id="MobiDB-lite"/>
    </source>
</evidence>
<reference evidence="2 3" key="1">
    <citation type="journal article" date="2021" name="Elife">
        <title>Chloroplast acquisition without the gene transfer in kleptoplastic sea slugs, Plakobranchus ocellatus.</title>
        <authorList>
            <person name="Maeda T."/>
            <person name="Takahashi S."/>
            <person name="Yoshida T."/>
            <person name="Shimamura S."/>
            <person name="Takaki Y."/>
            <person name="Nagai Y."/>
            <person name="Toyoda A."/>
            <person name="Suzuki Y."/>
            <person name="Arimoto A."/>
            <person name="Ishii H."/>
            <person name="Satoh N."/>
            <person name="Nishiyama T."/>
            <person name="Hasebe M."/>
            <person name="Maruyama T."/>
            <person name="Minagawa J."/>
            <person name="Obokata J."/>
            <person name="Shigenobu S."/>
        </authorList>
    </citation>
    <scope>NUCLEOTIDE SEQUENCE [LARGE SCALE GENOMIC DNA]</scope>
</reference>
<feature type="compositionally biased region" description="Basic and acidic residues" evidence="1">
    <location>
        <begin position="71"/>
        <end position="83"/>
    </location>
</feature>
<dbReference type="EMBL" id="BLXT01005465">
    <property type="protein sequence ID" value="GFO22924.1"/>
    <property type="molecule type" value="Genomic_DNA"/>
</dbReference>
<feature type="region of interest" description="Disordered" evidence="1">
    <location>
        <begin position="52"/>
        <end position="83"/>
    </location>
</feature>
<evidence type="ECO:0000313" key="2">
    <source>
        <dbReference type="EMBL" id="GFO22924.1"/>
    </source>
</evidence>
<comment type="caution">
    <text evidence="2">The sequence shown here is derived from an EMBL/GenBank/DDBJ whole genome shotgun (WGS) entry which is preliminary data.</text>
</comment>
<keyword evidence="3" id="KW-1185">Reference proteome</keyword>
<evidence type="ECO:0000313" key="3">
    <source>
        <dbReference type="Proteomes" id="UP000735302"/>
    </source>
</evidence>
<name>A0AAV4BRX5_9GAST</name>
<dbReference type="AlphaFoldDB" id="A0AAV4BRX5"/>
<gene>
    <name evidence="2" type="ORF">PoB_004942900</name>
</gene>
<organism evidence="2 3">
    <name type="scientific">Plakobranchus ocellatus</name>
    <dbReference type="NCBI Taxonomy" id="259542"/>
    <lineage>
        <taxon>Eukaryota</taxon>
        <taxon>Metazoa</taxon>
        <taxon>Spiralia</taxon>
        <taxon>Lophotrochozoa</taxon>
        <taxon>Mollusca</taxon>
        <taxon>Gastropoda</taxon>
        <taxon>Heterobranchia</taxon>
        <taxon>Euthyneura</taxon>
        <taxon>Panpulmonata</taxon>
        <taxon>Sacoglossa</taxon>
        <taxon>Placobranchoidea</taxon>
        <taxon>Plakobranchidae</taxon>
        <taxon>Plakobranchus</taxon>
    </lineage>
</organism>